<feature type="domain" description="N-acetyltransferase" evidence="1">
    <location>
        <begin position="99"/>
        <end position="237"/>
    </location>
</feature>
<organism evidence="2 3">
    <name type="scientific">Thalassococcus lentus</name>
    <dbReference type="NCBI Taxonomy" id="1210524"/>
    <lineage>
        <taxon>Bacteria</taxon>
        <taxon>Pseudomonadati</taxon>
        <taxon>Pseudomonadota</taxon>
        <taxon>Alphaproteobacteria</taxon>
        <taxon>Rhodobacterales</taxon>
        <taxon>Roseobacteraceae</taxon>
        <taxon>Thalassococcus</taxon>
    </lineage>
</organism>
<dbReference type="InterPro" id="IPR016181">
    <property type="entry name" value="Acyl_CoA_acyltransferase"/>
</dbReference>
<reference evidence="2 3" key="1">
    <citation type="submission" date="2023-01" db="EMBL/GenBank/DDBJ databases">
        <title>Thalassococcus onchidii sp. nov., isolated from a marine invertebrate from the South China Sea.</title>
        <authorList>
            <person name="Xu S."/>
            <person name="Liu Z."/>
            <person name="Xu Y."/>
        </authorList>
    </citation>
    <scope>NUCLEOTIDE SEQUENCE [LARGE SCALE GENOMIC DNA]</scope>
    <source>
        <strain evidence="2 3">KCTC 32084</strain>
    </source>
</reference>
<dbReference type="Proteomes" id="UP001210720">
    <property type="component" value="Unassembled WGS sequence"/>
</dbReference>
<protein>
    <submittedName>
        <fullName evidence="2">GNAT family N-acetyltransferase</fullName>
    </submittedName>
</protein>
<evidence type="ECO:0000313" key="2">
    <source>
        <dbReference type="EMBL" id="MDA7425068.1"/>
    </source>
</evidence>
<keyword evidence="3" id="KW-1185">Reference proteome</keyword>
<sequence>MIAAIDGTWPAAATVEAGPWVLREGRGGGQRVSAATARGAIAEQDIGAAEKAMQLMGQRPIFMLTQNDSDLDQRLADRGYVEKDPVNLWVCDTGLLTDRKLPPVTAFAIWEPLAIMRELWEAGGIGPARLAVMERAEGPKTAIFGRVSDRPAGAAFCALYDGIAMVHAVEIAPEHRQKGLGGWMMRAAALWAAKHRAPWLAVLCTKANTGANALYASLGMQIVGDYHYRVLPDKETEES</sequence>
<dbReference type="InterPro" id="IPR000182">
    <property type="entry name" value="GNAT_dom"/>
</dbReference>
<dbReference type="RefSeq" id="WP_271432421.1">
    <property type="nucleotide sequence ID" value="NZ_JAQIOY010000003.1"/>
</dbReference>
<dbReference type="PROSITE" id="PS51186">
    <property type="entry name" value="GNAT"/>
    <property type="match status" value="1"/>
</dbReference>
<dbReference type="Gene3D" id="3.40.630.30">
    <property type="match status" value="1"/>
</dbReference>
<dbReference type="CDD" id="cd04301">
    <property type="entry name" value="NAT_SF"/>
    <property type="match status" value="1"/>
</dbReference>
<comment type="caution">
    <text evidence="2">The sequence shown here is derived from an EMBL/GenBank/DDBJ whole genome shotgun (WGS) entry which is preliminary data.</text>
</comment>
<dbReference type="Pfam" id="PF00583">
    <property type="entry name" value="Acetyltransf_1"/>
    <property type="match status" value="1"/>
</dbReference>
<accession>A0ABT4XTB8</accession>
<dbReference type="SUPFAM" id="SSF55729">
    <property type="entry name" value="Acyl-CoA N-acyltransferases (Nat)"/>
    <property type="match status" value="1"/>
</dbReference>
<evidence type="ECO:0000313" key="3">
    <source>
        <dbReference type="Proteomes" id="UP001210720"/>
    </source>
</evidence>
<evidence type="ECO:0000259" key="1">
    <source>
        <dbReference type="PROSITE" id="PS51186"/>
    </source>
</evidence>
<name>A0ABT4XTB8_9RHOB</name>
<dbReference type="EMBL" id="JAQIOY010000003">
    <property type="protein sequence ID" value="MDA7425068.1"/>
    <property type="molecule type" value="Genomic_DNA"/>
</dbReference>
<gene>
    <name evidence="2" type="ORF">PFY00_10045</name>
</gene>
<proteinExistence type="predicted"/>